<reference evidence="2 3" key="1">
    <citation type="submission" date="2018-08" db="EMBL/GenBank/DDBJ databases">
        <title>Lysobacter weifangensis sp. nov., a new member of the family 'Xanthomonadaceae', isolated from soil in a farmland.</title>
        <authorList>
            <person name="Zhao H."/>
        </authorList>
    </citation>
    <scope>NUCLEOTIDE SEQUENCE [LARGE SCALE GENOMIC DNA]</scope>
    <source>
        <strain evidence="2 3">WF-2</strain>
    </source>
</reference>
<name>A0A372DPT2_9GAMM</name>
<dbReference type="Proteomes" id="UP000262917">
    <property type="component" value="Unassembled WGS sequence"/>
</dbReference>
<dbReference type="Pfam" id="PF13020">
    <property type="entry name" value="NOV_C"/>
    <property type="match status" value="1"/>
</dbReference>
<accession>A0A372DPT2</accession>
<sequence>MSESLSPGVAYGCFELLRLLGETPMPVTAARTLGKLGVVSAKRVTDCSVLLGWTEVNDVGLLAPTLRGLAVSTMPRTEERLREALVDLVAATDPPWVQNARFGRRRVLQYAPPEIAQICQEAGLADASTPEVVAFWDSLAARARGLHDVRLNEIGRAGERLTLGFEETRTGRTPRWVALDSNEDGYDVLSSLTAENRAPMCIEVKASRLGLRGSFYLTRNEWESAASFLHFRMHLWDLSVAAPRLAVLDLESVAAHVPRDLGSGRWENACVPFSAFADHFAELT</sequence>
<evidence type="ECO:0000313" key="3">
    <source>
        <dbReference type="Proteomes" id="UP000262917"/>
    </source>
</evidence>
<protein>
    <submittedName>
        <fullName evidence="2">DUF3883 domain-containing protein</fullName>
    </submittedName>
</protein>
<dbReference type="OrthoDB" id="7833680at2"/>
<evidence type="ECO:0000313" key="2">
    <source>
        <dbReference type="EMBL" id="RFP61565.1"/>
    </source>
</evidence>
<evidence type="ECO:0000259" key="1">
    <source>
        <dbReference type="Pfam" id="PF13020"/>
    </source>
</evidence>
<dbReference type="EMBL" id="QVPD01000003">
    <property type="protein sequence ID" value="RFP61565.1"/>
    <property type="molecule type" value="Genomic_DNA"/>
</dbReference>
<dbReference type="RefSeq" id="WP_117201989.1">
    <property type="nucleotide sequence ID" value="NZ_JBHTBK010000004.1"/>
</dbReference>
<feature type="domain" description="Protein NO VEIN C-terminal" evidence="1">
    <location>
        <begin position="166"/>
        <end position="226"/>
    </location>
</feature>
<dbReference type="AlphaFoldDB" id="A0A372DPT2"/>
<keyword evidence="3" id="KW-1185">Reference proteome</keyword>
<organism evidence="2 3">
    <name type="scientific">Cognatiluteimonas weifangensis</name>
    <dbReference type="NCBI Taxonomy" id="2303539"/>
    <lineage>
        <taxon>Bacteria</taxon>
        <taxon>Pseudomonadati</taxon>
        <taxon>Pseudomonadota</taxon>
        <taxon>Gammaproteobacteria</taxon>
        <taxon>Lysobacterales</taxon>
        <taxon>Lysobacteraceae</taxon>
        <taxon>Cognatiluteimonas</taxon>
    </lineage>
</organism>
<dbReference type="InterPro" id="IPR024975">
    <property type="entry name" value="NOV_C"/>
</dbReference>
<proteinExistence type="predicted"/>
<gene>
    <name evidence="2" type="ORF">D0Y53_04445</name>
</gene>
<comment type="caution">
    <text evidence="2">The sequence shown here is derived from an EMBL/GenBank/DDBJ whole genome shotgun (WGS) entry which is preliminary data.</text>
</comment>